<keyword evidence="1" id="KW-1133">Transmembrane helix</keyword>
<feature type="transmembrane region" description="Helical" evidence="1">
    <location>
        <begin position="53"/>
        <end position="80"/>
    </location>
</feature>
<dbReference type="Proteomes" id="UP000824239">
    <property type="component" value="Unassembled WGS sequence"/>
</dbReference>
<evidence type="ECO:0000313" key="3">
    <source>
        <dbReference type="Proteomes" id="UP000824239"/>
    </source>
</evidence>
<keyword evidence="1" id="KW-0472">Membrane</keyword>
<sequence length="135" mass="14977">MALFQEVSLFLLGGGTYVALEWLWRGLSHPSMFLLGGLCFRLLGALRRHLPPVWVPLFGAIAVTALEFLTGLVVNCWLGWAVWDYSTQPGNLLGQICPLYTLLWIPLSAAAAGADWLIRERLLPPLPPRRPGEVQ</sequence>
<feature type="transmembrane region" description="Helical" evidence="1">
    <location>
        <begin position="7"/>
        <end position="24"/>
    </location>
</feature>
<dbReference type="AlphaFoldDB" id="A0A9D1DIQ9"/>
<dbReference type="Pfam" id="PF06541">
    <property type="entry name" value="ABC_trans_CmpB"/>
    <property type="match status" value="1"/>
</dbReference>
<protein>
    <recommendedName>
        <fullName evidence="4">ABC-transporter type IV</fullName>
    </recommendedName>
</protein>
<organism evidence="2 3">
    <name type="scientific">Candidatus Avoscillospira avicola</name>
    <dbReference type="NCBI Taxonomy" id="2840706"/>
    <lineage>
        <taxon>Bacteria</taxon>
        <taxon>Bacillati</taxon>
        <taxon>Bacillota</taxon>
        <taxon>Clostridia</taxon>
        <taxon>Eubacteriales</taxon>
        <taxon>Oscillospiraceae</taxon>
        <taxon>Oscillospiraceae incertae sedis</taxon>
        <taxon>Candidatus Avoscillospira</taxon>
    </lineage>
</organism>
<evidence type="ECO:0000313" key="2">
    <source>
        <dbReference type="EMBL" id="HIR51346.1"/>
    </source>
</evidence>
<reference evidence="2" key="1">
    <citation type="submission" date="2020-10" db="EMBL/GenBank/DDBJ databases">
        <authorList>
            <person name="Gilroy R."/>
        </authorList>
    </citation>
    <scope>NUCLEOTIDE SEQUENCE</scope>
    <source>
        <strain evidence="2">ChiBcec15-4380</strain>
    </source>
</reference>
<reference evidence="2" key="2">
    <citation type="journal article" date="2021" name="PeerJ">
        <title>Extensive microbial diversity within the chicken gut microbiome revealed by metagenomics and culture.</title>
        <authorList>
            <person name="Gilroy R."/>
            <person name="Ravi A."/>
            <person name="Getino M."/>
            <person name="Pursley I."/>
            <person name="Horton D.L."/>
            <person name="Alikhan N.F."/>
            <person name="Baker D."/>
            <person name="Gharbi K."/>
            <person name="Hall N."/>
            <person name="Watson M."/>
            <person name="Adriaenssens E.M."/>
            <person name="Foster-Nyarko E."/>
            <person name="Jarju S."/>
            <person name="Secka A."/>
            <person name="Antonio M."/>
            <person name="Oren A."/>
            <person name="Chaudhuri R.R."/>
            <person name="La Ragione R."/>
            <person name="Hildebrand F."/>
            <person name="Pallen M.J."/>
        </authorList>
    </citation>
    <scope>NUCLEOTIDE SEQUENCE</scope>
    <source>
        <strain evidence="2">ChiBcec15-4380</strain>
    </source>
</reference>
<dbReference type="EMBL" id="DVHE01000068">
    <property type="protein sequence ID" value="HIR51346.1"/>
    <property type="molecule type" value="Genomic_DNA"/>
</dbReference>
<proteinExistence type="predicted"/>
<feature type="transmembrane region" description="Helical" evidence="1">
    <location>
        <begin position="92"/>
        <end position="118"/>
    </location>
</feature>
<gene>
    <name evidence="2" type="ORF">IAA53_08730</name>
</gene>
<accession>A0A9D1DIQ9</accession>
<evidence type="ECO:0000256" key="1">
    <source>
        <dbReference type="SAM" id="Phobius"/>
    </source>
</evidence>
<comment type="caution">
    <text evidence="2">The sequence shown here is derived from an EMBL/GenBank/DDBJ whole genome shotgun (WGS) entry which is preliminary data.</text>
</comment>
<name>A0A9D1DIQ9_9FIRM</name>
<keyword evidence="1" id="KW-0812">Transmembrane</keyword>
<evidence type="ECO:0008006" key="4">
    <source>
        <dbReference type="Google" id="ProtNLM"/>
    </source>
</evidence>
<dbReference type="InterPro" id="IPR010540">
    <property type="entry name" value="CmpB_TMEM229"/>
</dbReference>